<sequence>GYTQMKGIYYHETFSPVAKLTTVRVLLSLAAAKGWCLQQLDVNNAFLHGDLHEEVYMQLPQGYHGKGGNM</sequence>
<evidence type="ECO:0000313" key="2">
    <source>
        <dbReference type="EMBL" id="VVA32944.1"/>
    </source>
</evidence>
<evidence type="ECO:0000259" key="1">
    <source>
        <dbReference type="Pfam" id="PF07727"/>
    </source>
</evidence>
<gene>
    <name evidence="2" type="ORF">ALMOND_2B031527</name>
</gene>
<dbReference type="Gramene" id="VVA32944">
    <property type="protein sequence ID" value="VVA32944"/>
    <property type="gene ID" value="Prudul26B031527"/>
</dbReference>
<proteinExistence type="predicted"/>
<reference evidence="3" key="1">
    <citation type="journal article" date="2020" name="Plant J.">
        <title>Transposons played a major role in the diversification between the closely related almond and peach genomes: results from the almond genome sequence.</title>
        <authorList>
            <person name="Alioto T."/>
            <person name="Alexiou K.G."/>
            <person name="Bardil A."/>
            <person name="Barteri F."/>
            <person name="Castanera R."/>
            <person name="Cruz F."/>
            <person name="Dhingra A."/>
            <person name="Duval H."/>
            <person name="Fernandez I Marti A."/>
            <person name="Frias L."/>
            <person name="Galan B."/>
            <person name="Garcia J.L."/>
            <person name="Howad W."/>
            <person name="Gomez-Garrido J."/>
            <person name="Gut M."/>
            <person name="Julca I."/>
            <person name="Morata J."/>
            <person name="Puigdomenech P."/>
            <person name="Ribeca P."/>
            <person name="Rubio Cabetas M.J."/>
            <person name="Vlasova A."/>
            <person name="Wirthensohn M."/>
            <person name="Garcia-Mas J."/>
            <person name="Gabaldon T."/>
            <person name="Casacuberta J.M."/>
            <person name="Arus P."/>
        </authorList>
    </citation>
    <scope>NUCLEOTIDE SEQUENCE [LARGE SCALE GENOMIC DNA]</scope>
    <source>
        <strain evidence="3">cv. Texas</strain>
    </source>
</reference>
<feature type="non-terminal residue" evidence="2">
    <location>
        <position position="70"/>
    </location>
</feature>
<dbReference type="Pfam" id="PF07727">
    <property type="entry name" value="RVT_2"/>
    <property type="match status" value="1"/>
</dbReference>
<name>A0A5E4FZV9_PRUDU</name>
<dbReference type="InParanoid" id="A0A5E4FZV9"/>
<protein>
    <submittedName>
        <fullName evidence="2">PREDICTED: Retrovirus-related Pol poly from transposon</fullName>
    </submittedName>
</protein>
<dbReference type="AlphaFoldDB" id="A0A5E4FZV9"/>
<dbReference type="InterPro" id="IPR013103">
    <property type="entry name" value="RVT_2"/>
</dbReference>
<organism evidence="2 3">
    <name type="scientific">Prunus dulcis</name>
    <name type="common">Almond</name>
    <name type="synonym">Amygdalus dulcis</name>
    <dbReference type="NCBI Taxonomy" id="3755"/>
    <lineage>
        <taxon>Eukaryota</taxon>
        <taxon>Viridiplantae</taxon>
        <taxon>Streptophyta</taxon>
        <taxon>Embryophyta</taxon>
        <taxon>Tracheophyta</taxon>
        <taxon>Spermatophyta</taxon>
        <taxon>Magnoliopsida</taxon>
        <taxon>eudicotyledons</taxon>
        <taxon>Gunneridae</taxon>
        <taxon>Pentapetalae</taxon>
        <taxon>rosids</taxon>
        <taxon>fabids</taxon>
        <taxon>Rosales</taxon>
        <taxon>Rosaceae</taxon>
        <taxon>Amygdaloideae</taxon>
        <taxon>Amygdaleae</taxon>
        <taxon>Prunus</taxon>
    </lineage>
</organism>
<dbReference type="Proteomes" id="UP000327085">
    <property type="component" value="Chromosome 6"/>
</dbReference>
<feature type="non-terminal residue" evidence="2">
    <location>
        <position position="1"/>
    </location>
</feature>
<dbReference type="EMBL" id="CABIKO010000269">
    <property type="protein sequence ID" value="VVA32944.1"/>
    <property type="molecule type" value="Genomic_DNA"/>
</dbReference>
<accession>A0A5E4FZV9</accession>
<evidence type="ECO:0000313" key="3">
    <source>
        <dbReference type="Proteomes" id="UP000327085"/>
    </source>
</evidence>
<feature type="domain" description="Reverse transcriptase Ty1/copia-type" evidence="1">
    <location>
        <begin position="1"/>
        <end position="64"/>
    </location>
</feature>